<dbReference type="Pfam" id="PF00571">
    <property type="entry name" value="CBS"/>
    <property type="match status" value="2"/>
</dbReference>
<organism evidence="4 5">
    <name type="scientific">Candidatus Sulfotelmatobacter kueseliae</name>
    <dbReference type="NCBI Taxonomy" id="2042962"/>
    <lineage>
        <taxon>Bacteria</taxon>
        <taxon>Pseudomonadati</taxon>
        <taxon>Acidobacteriota</taxon>
        <taxon>Terriglobia</taxon>
        <taxon>Terriglobales</taxon>
        <taxon>Candidatus Korobacteraceae</taxon>
        <taxon>Candidatus Sulfotelmatobacter</taxon>
    </lineage>
</organism>
<evidence type="ECO:0000256" key="1">
    <source>
        <dbReference type="ARBA" id="ARBA00023122"/>
    </source>
</evidence>
<accession>A0A2U3KEG3</accession>
<feature type="domain" description="CBS" evidence="3">
    <location>
        <begin position="74"/>
        <end position="129"/>
    </location>
</feature>
<evidence type="ECO:0000313" key="4">
    <source>
        <dbReference type="EMBL" id="SPF37920.1"/>
    </source>
</evidence>
<dbReference type="Proteomes" id="UP000238701">
    <property type="component" value="Unassembled WGS sequence"/>
</dbReference>
<dbReference type="PROSITE" id="PS51371">
    <property type="entry name" value="CBS"/>
    <property type="match status" value="2"/>
</dbReference>
<dbReference type="InterPro" id="IPR051257">
    <property type="entry name" value="Diverse_CBS-Domain"/>
</dbReference>
<keyword evidence="1 2" id="KW-0129">CBS domain</keyword>
<gene>
    <name evidence="4" type="ORF">SBA1_190052</name>
</gene>
<dbReference type="AlphaFoldDB" id="A0A2U3KEG3"/>
<dbReference type="PANTHER" id="PTHR43080">
    <property type="entry name" value="CBS DOMAIN-CONTAINING PROTEIN CBSX3, MITOCHONDRIAL"/>
    <property type="match status" value="1"/>
</dbReference>
<name>A0A2U3KEG3_9BACT</name>
<evidence type="ECO:0000256" key="2">
    <source>
        <dbReference type="PROSITE-ProRule" id="PRU00703"/>
    </source>
</evidence>
<sequence length="136" mass="15118">MTTLRDLVKDRRVYSIDAGRTVLEAARFMMEHNVGALPVLRGGELIGILSERDIMNRVVAVGRTPGTTAVSEVMTANPRAVSADESIEECLFIMREFGFRHLPIVEGRELKGLVSLRDVLMHQAAEIERQARRAAS</sequence>
<dbReference type="OrthoDB" id="9802114at2"/>
<dbReference type="Gene3D" id="3.10.580.10">
    <property type="entry name" value="CBS-domain"/>
    <property type="match status" value="1"/>
</dbReference>
<dbReference type="SMART" id="SM00116">
    <property type="entry name" value="CBS"/>
    <property type="match status" value="2"/>
</dbReference>
<dbReference type="SUPFAM" id="SSF54631">
    <property type="entry name" value="CBS-domain pair"/>
    <property type="match status" value="1"/>
</dbReference>
<dbReference type="InterPro" id="IPR046342">
    <property type="entry name" value="CBS_dom_sf"/>
</dbReference>
<dbReference type="PANTHER" id="PTHR43080:SF2">
    <property type="entry name" value="CBS DOMAIN-CONTAINING PROTEIN"/>
    <property type="match status" value="1"/>
</dbReference>
<evidence type="ECO:0000313" key="5">
    <source>
        <dbReference type="Proteomes" id="UP000238701"/>
    </source>
</evidence>
<dbReference type="CDD" id="cd04623">
    <property type="entry name" value="CBS_pair_bac_euk"/>
    <property type="match status" value="1"/>
</dbReference>
<dbReference type="EMBL" id="OMOD01000101">
    <property type="protein sequence ID" value="SPF37920.1"/>
    <property type="molecule type" value="Genomic_DNA"/>
</dbReference>
<reference evidence="5" key="1">
    <citation type="submission" date="2018-02" db="EMBL/GenBank/DDBJ databases">
        <authorList>
            <person name="Hausmann B."/>
        </authorList>
    </citation>
    <scope>NUCLEOTIDE SEQUENCE [LARGE SCALE GENOMIC DNA]</scope>
    <source>
        <strain evidence="5">Peat soil MAG SbA1</strain>
    </source>
</reference>
<evidence type="ECO:0000259" key="3">
    <source>
        <dbReference type="PROSITE" id="PS51371"/>
    </source>
</evidence>
<proteinExistence type="predicted"/>
<protein>
    <submittedName>
        <fullName evidence="4">Putative signal-transduction protein with CBS domains</fullName>
    </submittedName>
</protein>
<dbReference type="InterPro" id="IPR000644">
    <property type="entry name" value="CBS_dom"/>
</dbReference>
<feature type="domain" description="CBS" evidence="3">
    <location>
        <begin position="1"/>
        <end position="66"/>
    </location>
</feature>
<dbReference type="InterPro" id="IPR044725">
    <property type="entry name" value="CBSX3_CBS_dom"/>
</dbReference>